<feature type="compositionally biased region" description="Low complexity" evidence="1">
    <location>
        <begin position="1922"/>
        <end position="1934"/>
    </location>
</feature>
<reference evidence="3" key="3">
    <citation type="submission" date="2025-09" db="UniProtKB">
        <authorList>
            <consortium name="Ensembl"/>
        </authorList>
    </citation>
    <scope>IDENTIFICATION</scope>
</reference>
<feature type="compositionally biased region" description="Basic and acidic residues" evidence="1">
    <location>
        <begin position="326"/>
        <end position="339"/>
    </location>
</feature>
<feature type="compositionally biased region" description="Basic and acidic residues" evidence="1">
    <location>
        <begin position="622"/>
        <end position="639"/>
    </location>
</feature>
<dbReference type="PANTHER" id="PTHR22427:SF8">
    <property type="entry name" value="PROLINE-RICH PROTEIN 36"/>
    <property type="match status" value="1"/>
</dbReference>
<feature type="compositionally biased region" description="Low complexity" evidence="1">
    <location>
        <begin position="273"/>
        <end position="289"/>
    </location>
</feature>
<feature type="compositionally biased region" description="Acidic residues" evidence="1">
    <location>
        <begin position="753"/>
        <end position="765"/>
    </location>
</feature>
<feature type="compositionally biased region" description="Polar residues" evidence="1">
    <location>
        <begin position="671"/>
        <end position="680"/>
    </location>
</feature>
<dbReference type="OMA" id="QTNPFCD"/>
<feature type="region of interest" description="Disordered" evidence="1">
    <location>
        <begin position="1909"/>
        <end position="1948"/>
    </location>
</feature>
<feature type="compositionally biased region" description="Acidic residues" evidence="1">
    <location>
        <begin position="812"/>
        <end position="827"/>
    </location>
</feature>
<dbReference type="eggNOG" id="ENOG502SCHC">
    <property type="taxonomic scope" value="Eukaryota"/>
</dbReference>
<dbReference type="STRING" id="48698.ENSPFOP00000030803"/>
<feature type="compositionally biased region" description="Basic and acidic residues" evidence="1">
    <location>
        <begin position="1780"/>
        <end position="1789"/>
    </location>
</feature>
<feature type="compositionally biased region" description="Polar residues" evidence="1">
    <location>
        <begin position="1016"/>
        <end position="1040"/>
    </location>
</feature>
<dbReference type="InterPro" id="IPR027907">
    <property type="entry name" value="BTBD8_C"/>
</dbReference>
<feature type="region of interest" description="Disordered" evidence="1">
    <location>
        <begin position="744"/>
        <end position="1254"/>
    </location>
</feature>
<feature type="compositionally biased region" description="Acidic residues" evidence="1">
    <location>
        <begin position="1228"/>
        <end position="1246"/>
    </location>
</feature>
<feature type="compositionally biased region" description="Low complexity" evidence="1">
    <location>
        <begin position="1163"/>
        <end position="1189"/>
    </location>
</feature>
<feature type="compositionally biased region" description="Polar residues" evidence="1">
    <location>
        <begin position="835"/>
        <end position="847"/>
    </location>
</feature>
<name>A0A096MHB2_POEFO</name>
<protein>
    <recommendedName>
        <fullName evidence="2">BTB/POZ domain-containing protein</fullName>
    </recommendedName>
</protein>
<feature type="compositionally biased region" description="Polar residues" evidence="1">
    <location>
        <begin position="1120"/>
        <end position="1135"/>
    </location>
</feature>
<dbReference type="Proteomes" id="UP000028760">
    <property type="component" value="Unassembled WGS sequence"/>
</dbReference>
<feature type="region of interest" description="Disordered" evidence="1">
    <location>
        <begin position="1780"/>
        <end position="1801"/>
    </location>
</feature>
<reference evidence="3" key="2">
    <citation type="submission" date="2025-08" db="UniProtKB">
        <authorList>
            <consortium name="Ensembl"/>
        </authorList>
    </citation>
    <scope>IDENTIFICATION</scope>
</reference>
<feature type="compositionally biased region" description="Acidic residues" evidence="1">
    <location>
        <begin position="988"/>
        <end position="997"/>
    </location>
</feature>
<feature type="compositionally biased region" description="Acidic residues" evidence="1">
    <location>
        <begin position="434"/>
        <end position="446"/>
    </location>
</feature>
<dbReference type="Ensembl" id="ENSPFOT00000024023.1">
    <property type="protein sequence ID" value="ENSPFOP00000030803.1"/>
    <property type="gene ID" value="ENSPFOG00000023856.1"/>
</dbReference>
<feature type="domain" description="BTB/POZ" evidence="2">
    <location>
        <begin position="1904"/>
        <end position="1948"/>
    </location>
</feature>
<dbReference type="GeneTree" id="ENSGT01110000267285"/>
<accession>A0A096MHB2</accession>
<feature type="region of interest" description="Disordered" evidence="1">
    <location>
        <begin position="670"/>
        <end position="723"/>
    </location>
</feature>
<feature type="compositionally biased region" description="Polar residues" evidence="1">
    <location>
        <begin position="876"/>
        <end position="906"/>
    </location>
</feature>
<evidence type="ECO:0000259" key="2">
    <source>
        <dbReference type="Pfam" id="PF15363"/>
    </source>
</evidence>
<feature type="compositionally biased region" description="Polar residues" evidence="1">
    <location>
        <begin position="91"/>
        <end position="121"/>
    </location>
</feature>
<dbReference type="EMBL" id="AYCK01017561">
    <property type="status" value="NOT_ANNOTATED_CDS"/>
    <property type="molecule type" value="Genomic_DNA"/>
</dbReference>
<sequence>MKPDGVATAALEPMETLDSDPANEPAPAAEPEPNLVDVPAGEMLQHPAGDVREAKPAADQGKETSTAKMVAKASGDAKAKATNKATPKTKLSATSSPKTPSGPRSNASRLSNGTSKPQTNGVVKKTTPAADKKSTPTSTATKKPIGAAATTTPKTATKVGEKRAPGTLPATNSAKSTTGAAAAKKTTSSTANGVKSKEATRPSKPASAALTKTSSVASSKTDKPPVSKATRPTAASSRPATGSSQLASTPKNSTATSKPATPKTAPASPKPATPKSTTTTPSGGKPPASQSRNATPMKKDVTKPSPPAAKKSAESPLARPPAKKPAKPEAPKTKSDVASKKPPTNKAVETKTPNRSKPQEGKSTPSKDVSKTPNTKTATNKAPSPKKTVGSTTPTPVKRGPKVATMIERGKEIAAVVAAAATIATAASVFANPEESEPPPEDDLESSEPTVKTEDEKRPEPVREPSPEPVRKPTPEPVQQREPTPEPVQQREPTPEPVQQRKPTPELVQQREPTPEPVQQRKPTPEPVQQREPTPEPVQQREPTPEPVQQREPTPEPVQQREPTPPEPVQQREPTPEPVQLREPTPEPVQLREPTPEPVQLREPTPEPVREPTPEPAQVRDPSPEPLREPTPEPVREPIPELQEQTPEQGSEAATGVRMSPQMTAYKFEDNSSVPSLGTTVMSPPCSPPVPASPVRESQNASSLLDFDVPSDSWNRNQSPTGLAPHTLLNVMTFQAEEDNVQGYGIQGVQNDEKDDEEEEVDEEALFLSTSTAPGSLSAVGQPHNFGALPSGDFIHKDLVSSHEKEEAVEKADEEINEDDDEEEEYEEERRPGHQLSSLVTDMSTSQHSDEFQARSSAFGGWHGDDLLSGMDSEDMSSCTSSRQQGVSDLSSTQHTAILEGTQSSDALIDSSLRGSEGDGNLMGSPNVETLANEEEEDEDDERVDDMDLSSEQAEEHHRVFQEHIQDEEEDEDVEMHSEGVTESGGNVDDDFNEEEHLDNLTHSGLLSSAAPASSWGQTNPFSDTWTQPVSHLAVSSPSPVSDHDAAESETPTQSPAQACVDSSAPSFPLQTEQIPQHHHDLFTAPAVGMSQADTPTGTAPPAHSGSETSTPEDLRDYDSSSGVESRSDKQQTPVPASLQPDVDQDLGIHLEKGDGEEEEAETLPADEVLGTGPPTAPASVPSSPSTSGDEASDTEGEIQINDPEAPMTMDERAAMESPPPTGSLPALEEDEEAGDPAIGEGEEDGGGATPQSANSVASYGFDCTTSNSNAHSVAESCGKSPGIFSLENEEQLPEEAKDPSLIKELTLPSSAAAALAEDLLGNPVDLIPLGHQGDDFPSLDEHHHFLLGGNAADHREKANPLEGSDDLVDQECGDSDNLTPYFSTICDKTDSFLEVTLHILLPLAGKRYGLFVYLSYCFYQTNVNDFLPPLLMSKFGLEYVDSMFSFMYYTTKAEITLFMLASVDAFISASRQWRFLDEWYPGRAPFLCIVISSTTTTNALRNRIIEFRFDHFYLELIKGIIRSFKNREIILKLVNAALGEEPHRSISRTTTDSSRWRRIRVLQEVLCLLYLHRLLRCSHFQYLLQQAFGLLFQQYIACLTNKKHSVIPELGITDKQEAMQHDTMVYLKWNFGQIQEGITTSSCSVTFSSTSTPLVYVVNMFSLLLTFNQEYNSRGHLALARFKASNIDLTSDGKLGDAKPSEVDEDYKWQTCTQEDNCNQNHFPGIPIANGHYLALVPGNRRPIDPALAEHFSRIAPPPLAPKSSTESSYIIEEQLRRMEQHRQEQERQKRRSPTGVMLSPSSGLCTIYEAMETSDEEDEVRGEPNRNVLVGRRRLLPSQAVSQGFQRPPRQVAPHDLEWNKKVDIVQQLINQSLMLSSDGGCPPLLLLPVGTGGTLSPLKSSMWPNLPPQFNPPTATVTSVSSYSPDSRGSSPAGDWTVVEVETQH</sequence>
<reference evidence="4" key="1">
    <citation type="submission" date="2013-10" db="EMBL/GenBank/DDBJ databases">
        <authorList>
            <person name="Schartl M."/>
            <person name="Warren W."/>
        </authorList>
    </citation>
    <scope>NUCLEOTIDE SEQUENCE [LARGE SCALE GENOMIC DNA]</scope>
    <source>
        <strain evidence="4">female</strain>
    </source>
</reference>
<feature type="compositionally biased region" description="Low complexity" evidence="1">
    <location>
        <begin position="80"/>
        <end position="90"/>
    </location>
</feature>
<feature type="compositionally biased region" description="Low complexity" evidence="1">
    <location>
        <begin position="371"/>
        <end position="383"/>
    </location>
</feature>
<feature type="compositionally biased region" description="Polar residues" evidence="1">
    <location>
        <begin position="233"/>
        <end position="252"/>
    </location>
</feature>
<organism evidence="3 4">
    <name type="scientific">Poecilia formosa</name>
    <name type="common">Amazon molly</name>
    <name type="synonym">Limia formosa</name>
    <dbReference type="NCBI Taxonomy" id="48698"/>
    <lineage>
        <taxon>Eukaryota</taxon>
        <taxon>Metazoa</taxon>
        <taxon>Chordata</taxon>
        <taxon>Craniata</taxon>
        <taxon>Vertebrata</taxon>
        <taxon>Euteleostomi</taxon>
        <taxon>Actinopterygii</taxon>
        <taxon>Neopterygii</taxon>
        <taxon>Teleostei</taxon>
        <taxon>Neoteleostei</taxon>
        <taxon>Acanthomorphata</taxon>
        <taxon>Ovalentaria</taxon>
        <taxon>Atherinomorphae</taxon>
        <taxon>Cyprinodontiformes</taxon>
        <taxon>Poeciliidae</taxon>
        <taxon>Poeciliinae</taxon>
        <taxon>Poecilia</taxon>
    </lineage>
</organism>
<feature type="compositionally biased region" description="Polar residues" evidence="1">
    <location>
        <begin position="712"/>
        <end position="721"/>
    </location>
</feature>
<feature type="compositionally biased region" description="Low complexity" evidence="1">
    <location>
        <begin position="253"/>
        <end position="267"/>
    </location>
</feature>
<feature type="compositionally biased region" description="Polar residues" evidence="1">
    <location>
        <begin position="210"/>
        <end position="219"/>
    </location>
</feature>
<feature type="compositionally biased region" description="Basic and acidic residues" evidence="1">
    <location>
        <begin position="451"/>
        <end position="474"/>
    </location>
</feature>
<proteinExistence type="predicted"/>
<feature type="compositionally biased region" description="Low complexity" evidence="1">
    <location>
        <begin position="22"/>
        <end position="34"/>
    </location>
</feature>
<dbReference type="EMBL" id="AYCK01017560">
    <property type="status" value="NOT_ANNOTATED_CDS"/>
    <property type="molecule type" value="Genomic_DNA"/>
</dbReference>
<feature type="region of interest" description="Disordered" evidence="1">
    <location>
        <begin position="1"/>
        <end position="404"/>
    </location>
</feature>
<feature type="compositionally biased region" description="Acidic residues" evidence="1">
    <location>
        <begin position="932"/>
        <end position="949"/>
    </location>
</feature>
<feature type="compositionally biased region" description="Basic and acidic residues" evidence="1">
    <location>
        <begin position="954"/>
        <end position="965"/>
    </location>
</feature>
<keyword evidence="4" id="KW-1185">Reference proteome</keyword>
<evidence type="ECO:0000313" key="4">
    <source>
        <dbReference type="Proteomes" id="UP000028760"/>
    </source>
</evidence>
<feature type="compositionally biased region" description="Low complexity" evidence="1">
    <location>
        <begin position="170"/>
        <end position="193"/>
    </location>
</feature>
<evidence type="ECO:0000313" key="3">
    <source>
        <dbReference type="Ensembl" id="ENSPFOP00000030803.1"/>
    </source>
</evidence>
<feature type="compositionally biased region" description="Polar residues" evidence="1">
    <location>
        <begin position="1064"/>
        <end position="1075"/>
    </location>
</feature>
<feature type="compositionally biased region" description="Basic and acidic residues" evidence="1">
    <location>
        <begin position="49"/>
        <end position="62"/>
    </location>
</feature>
<feature type="region of interest" description="Disordered" evidence="1">
    <location>
        <begin position="429"/>
        <end position="658"/>
    </location>
</feature>
<feature type="compositionally biased region" description="Basic and acidic residues" evidence="1">
    <location>
        <begin position="604"/>
        <end position="613"/>
    </location>
</feature>
<dbReference type="PANTHER" id="PTHR22427">
    <property type="entry name" value="GH15728P"/>
    <property type="match status" value="1"/>
</dbReference>
<evidence type="ECO:0000256" key="1">
    <source>
        <dbReference type="SAM" id="MobiDB-lite"/>
    </source>
</evidence>
<feature type="compositionally biased region" description="Basic and acidic residues" evidence="1">
    <location>
        <begin position="794"/>
        <end position="811"/>
    </location>
</feature>
<feature type="compositionally biased region" description="Low complexity" evidence="1">
    <location>
        <begin position="135"/>
        <end position="158"/>
    </location>
</feature>
<feature type="compositionally biased region" description="Polar residues" evidence="1">
    <location>
        <begin position="351"/>
        <end position="367"/>
    </location>
</feature>
<dbReference type="Pfam" id="PF15363">
    <property type="entry name" value="BTBD8_C"/>
    <property type="match status" value="1"/>
</dbReference>